<comment type="catalytic activity">
    <reaction evidence="5">
        <text>L-histidine = trans-urocanate + NH4(+)</text>
        <dbReference type="Rhea" id="RHEA:21232"/>
        <dbReference type="ChEBI" id="CHEBI:17771"/>
        <dbReference type="ChEBI" id="CHEBI:28938"/>
        <dbReference type="ChEBI" id="CHEBI:57595"/>
        <dbReference type="EC" id="4.3.1.3"/>
    </reaction>
</comment>
<organism evidence="6">
    <name type="scientific">marine sediment metagenome</name>
    <dbReference type="NCBI Taxonomy" id="412755"/>
    <lineage>
        <taxon>unclassified sequences</taxon>
        <taxon>metagenomes</taxon>
        <taxon>ecological metagenomes</taxon>
    </lineage>
</organism>
<dbReference type="AlphaFoldDB" id="X0ZT15"/>
<dbReference type="UniPathway" id="UPA00379">
    <property type="reaction ID" value="UER00549"/>
</dbReference>
<evidence type="ECO:0000256" key="5">
    <source>
        <dbReference type="ARBA" id="ARBA00049269"/>
    </source>
</evidence>
<proteinExistence type="predicted"/>
<gene>
    <name evidence="6" type="ORF">S01H4_09061</name>
</gene>
<dbReference type="Gene3D" id="1.10.275.10">
    <property type="entry name" value="Fumarase/aspartase (N-terminal domain)"/>
    <property type="match status" value="1"/>
</dbReference>
<dbReference type="NCBIfam" id="NF006871">
    <property type="entry name" value="PRK09367.1"/>
    <property type="match status" value="1"/>
</dbReference>
<comment type="caution">
    <text evidence="6">The sequence shown here is derived from an EMBL/GenBank/DDBJ whole genome shotgun (WGS) entry which is preliminary data.</text>
</comment>
<dbReference type="FunFam" id="1.20.200.10:FF:000003">
    <property type="entry name" value="Histidine ammonia-lyase"/>
    <property type="match status" value="1"/>
</dbReference>
<dbReference type="InterPro" id="IPR022313">
    <property type="entry name" value="Phe/His_NH3-lyase_AS"/>
</dbReference>
<accession>X0ZT15</accession>
<dbReference type="InterPro" id="IPR008948">
    <property type="entry name" value="L-Aspartase-like"/>
</dbReference>
<dbReference type="EMBL" id="BART01003210">
    <property type="protein sequence ID" value="GAG72945.1"/>
    <property type="molecule type" value="Genomic_DNA"/>
</dbReference>
<evidence type="ECO:0000256" key="3">
    <source>
        <dbReference type="ARBA" id="ARBA00022808"/>
    </source>
</evidence>
<dbReference type="GO" id="GO:0004397">
    <property type="term" value="F:histidine ammonia-lyase activity"/>
    <property type="evidence" value="ECO:0007669"/>
    <property type="project" value="UniProtKB-EC"/>
</dbReference>
<dbReference type="NCBIfam" id="TIGR01225">
    <property type="entry name" value="hutH"/>
    <property type="match status" value="1"/>
</dbReference>
<dbReference type="GO" id="GO:0019557">
    <property type="term" value="P:L-histidine catabolic process to glutamate and formate"/>
    <property type="evidence" value="ECO:0007669"/>
    <property type="project" value="UniProtKB-UniPathway"/>
</dbReference>
<dbReference type="InterPro" id="IPR005921">
    <property type="entry name" value="HutH"/>
</dbReference>
<dbReference type="CDD" id="cd00332">
    <property type="entry name" value="PAL-HAL"/>
    <property type="match status" value="1"/>
</dbReference>
<dbReference type="InterPro" id="IPR001106">
    <property type="entry name" value="Aromatic_Lyase"/>
</dbReference>
<dbReference type="SUPFAM" id="SSF48557">
    <property type="entry name" value="L-aspartase-like"/>
    <property type="match status" value="1"/>
</dbReference>
<dbReference type="GO" id="GO:0019556">
    <property type="term" value="P:L-histidine catabolic process to glutamate and formamide"/>
    <property type="evidence" value="ECO:0007669"/>
    <property type="project" value="UniProtKB-UniPathway"/>
</dbReference>
<dbReference type="Gene3D" id="1.20.200.10">
    <property type="entry name" value="Fumarase/aspartase (Central domain)"/>
    <property type="match status" value="1"/>
</dbReference>
<feature type="non-terminal residue" evidence="6">
    <location>
        <position position="387"/>
    </location>
</feature>
<sequence length="387" mass="40735">IRSHSVGVGEPFPIDVVRGMMLLRANALAKGYSGIRFEVIITLIEMLNAGVTPVVPQQGSVGSSGDLAPLAHMALVLIGEGEAYYKGKRMQGLEAMKKAGIVKPVILQAKEGVALINGTQAMTSVGALTVFDALNTVKDAIIAGSMSLEALRGTRAALDKRIHAIRAHEGQTDVAAAMRLLLPDSEINQSHAECEKVQDAYSLRCAPQVIGASLDAIRYVQSVVETEINSATDNPLIFTDDSTVISGGNFHGQPIALAMDFLGIALSELANISERRVNRLVNPHLSGLPAFLTTEGGLESGMMIAQYTAAALVSENKVLAHPASVDSIPTSADQEDHVSMGTIAARKACSILENVNNVIAIEYMCAAQGVDLLAPLKASNLSNSQST</sequence>
<evidence type="ECO:0000313" key="6">
    <source>
        <dbReference type="EMBL" id="GAG72945.1"/>
    </source>
</evidence>
<name>X0ZT15_9ZZZZ</name>
<dbReference type="EC" id="4.3.1.3" evidence="2"/>
<evidence type="ECO:0000256" key="4">
    <source>
        <dbReference type="ARBA" id="ARBA00023239"/>
    </source>
</evidence>
<evidence type="ECO:0000256" key="1">
    <source>
        <dbReference type="ARBA" id="ARBA00005113"/>
    </source>
</evidence>
<dbReference type="PROSITE" id="PS00488">
    <property type="entry name" value="PAL_HISTIDASE"/>
    <property type="match status" value="1"/>
</dbReference>
<keyword evidence="3" id="KW-0369">Histidine metabolism</keyword>
<protein>
    <recommendedName>
        <fullName evidence="2">histidine ammonia-lyase</fullName>
        <ecNumber evidence="2">4.3.1.3</ecNumber>
    </recommendedName>
</protein>
<evidence type="ECO:0000256" key="2">
    <source>
        <dbReference type="ARBA" id="ARBA00012994"/>
    </source>
</evidence>
<reference evidence="6" key="1">
    <citation type="journal article" date="2014" name="Front. Microbiol.">
        <title>High frequency of phylogenetically diverse reductive dehalogenase-homologous genes in deep subseafloor sedimentary metagenomes.</title>
        <authorList>
            <person name="Kawai M."/>
            <person name="Futagami T."/>
            <person name="Toyoda A."/>
            <person name="Takaki Y."/>
            <person name="Nishi S."/>
            <person name="Hori S."/>
            <person name="Arai W."/>
            <person name="Tsubouchi T."/>
            <person name="Morono Y."/>
            <person name="Uchiyama I."/>
            <person name="Ito T."/>
            <person name="Fujiyama A."/>
            <person name="Inagaki F."/>
            <person name="Takami H."/>
        </authorList>
    </citation>
    <scope>NUCLEOTIDE SEQUENCE</scope>
    <source>
        <strain evidence="6">Expedition CK06-06</strain>
    </source>
</reference>
<keyword evidence="4" id="KW-0456">Lyase</keyword>
<comment type="pathway">
    <text evidence="1">Amino-acid degradation; L-histidine degradation into L-glutamate; N-formimidoyl-L-glutamate from L-histidine: step 1/3.</text>
</comment>
<feature type="non-terminal residue" evidence="6">
    <location>
        <position position="1"/>
    </location>
</feature>
<dbReference type="PANTHER" id="PTHR10362">
    <property type="entry name" value="HISTIDINE AMMONIA-LYASE"/>
    <property type="match status" value="1"/>
</dbReference>
<dbReference type="GO" id="GO:0005737">
    <property type="term" value="C:cytoplasm"/>
    <property type="evidence" value="ECO:0007669"/>
    <property type="project" value="InterPro"/>
</dbReference>
<dbReference type="InterPro" id="IPR024083">
    <property type="entry name" value="Fumarase/histidase_N"/>
</dbReference>
<dbReference type="Pfam" id="PF00221">
    <property type="entry name" value="Lyase_aromatic"/>
    <property type="match status" value="1"/>
</dbReference>